<reference evidence="2" key="2">
    <citation type="submission" date="2015-06" db="UniProtKB">
        <authorList>
            <consortium name="EnsemblMetazoa"/>
        </authorList>
    </citation>
    <scope>IDENTIFICATION</scope>
</reference>
<feature type="coiled-coil region" evidence="1">
    <location>
        <begin position="1"/>
        <end position="35"/>
    </location>
</feature>
<evidence type="ECO:0000313" key="3">
    <source>
        <dbReference type="Proteomes" id="UP000015102"/>
    </source>
</evidence>
<dbReference type="Proteomes" id="UP000015102">
    <property type="component" value="Unassembled WGS sequence"/>
</dbReference>
<organism evidence="2 3">
    <name type="scientific">Megaselia scalaris</name>
    <name type="common">Humpbacked fly</name>
    <name type="synonym">Phora scalaris</name>
    <dbReference type="NCBI Taxonomy" id="36166"/>
    <lineage>
        <taxon>Eukaryota</taxon>
        <taxon>Metazoa</taxon>
        <taxon>Ecdysozoa</taxon>
        <taxon>Arthropoda</taxon>
        <taxon>Hexapoda</taxon>
        <taxon>Insecta</taxon>
        <taxon>Pterygota</taxon>
        <taxon>Neoptera</taxon>
        <taxon>Endopterygota</taxon>
        <taxon>Diptera</taxon>
        <taxon>Brachycera</taxon>
        <taxon>Muscomorpha</taxon>
        <taxon>Platypezoidea</taxon>
        <taxon>Phoridae</taxon>
        <taxon>Megaseliini</taxon>
        <taxon>Megaselia</taxon>
    </lineage>
</organism>
<sequence length="144" mass="16927">NKELEEKQHTLQQELHEKDEKVKLLQKTVDDLKTTRNIIESKMKTWGGGNEKIGRLSKLVKVLEDESKTKDSRLENIFREASNYQNISKKLEAECQELKAHLESLKNTNMKLDQALNDKQKEFDAIAKKLEHLEHVEKEIKIYK</sequence>
<reference evidence="3" key="1">
    <citation type="submission" date="2013-02" db="EMBL/GenBank/DDBJ databases">
        <authorList>
            <person name="Hughes D."/>
        </authorList>
    </citation>
    <scope>NUCLEOTIDE SEQUENCE</scope>
    <source>
        <strain>Durham</strain>
        <strain evidence="3">NC isolate 2 -- Noor lab</strain>
    </source>
</reference>
<dbReference type="AlphaFoldDB" id="T1GUL1"/>
<accession>T1GUL1</accession>
<dbReference type="EnsemblMetazoa" id="MESCA007426-RA">
    <property type="protein sequence ID" value="MESCA007426-PA"/>
    <property type="gene ID" value="MESCA007426"/>
</dbReference>
<keyword evidence="3" id="KW-1185">Reference proteome</keyword>
<protein>
    <submittedName>
        <fullName evidence="2">Uncharacterized protein</fullName>
    </submittedName>
</protein>
<proteinExistence type="predicted"/>
<dbReference type="EMBL" id="CAQQ02166330">
    <property type="status" value="NOT_ANNOTATED_CDS"/>
    <property type="molecule type" value="Genomic_DNA"/>
</dbReference>
<feature type="coiled-coil region" evidence="1">
    <location>
        <begin position="74"/>
        <end position="136"/>
    </location>
</feature>
<dbReference type="HOGENOM" id="CLU_1801300_0_0_1"/>
<name>T1GUL1_MEGSC</name>
<evidence type="ECO:0000256" key="1">
    <source>
        <dbReference type="SAM" id="Coils"/>
    </source>
</evidence>
<evidence type="ECO:0000313" key="2">
    <source>
        <dbReference type="EnsemblMetazoa" id="MESCA007426-PA"/>
    </source>
</evidence>
<keyword evidence="1" id="KW-0175">Coiled coil</keyword>